<comment type="catalytic activity">
    <reaction evidence="6">
        <text>L-histidine(out) + L-arginine(in) = L-histidine(in) + L-arginine(out)</text>
        <dbReference type="Rhea" id="RHEA:71063"/>
        <dbReference type="ChEBI" id="CHEBI:32682"/>
        <dbReference type="ChEBI" id="CHEBI:57595"/>
    </reaction>
</comment>
<comment type="caution">
    <text evidence="8">The sequence shown here is derived from an EMBL/GenBank/DDBJ whole genome shotgun (WGS) entry which is preliminary data.</text>
</comment>
<comment type="similarity">
    <text evidence="5">Belongs to the laat-1 family.</text>
</comment>
<feature type="transmembrane region" description="Helical" evidence="7">
    <location>
        <begin position="148"/>
        <end position="169"/>
    </location>
</feature>
<evidence type="ECO:0000256" key="5">
    <source>
        <dbReference type="ARBA" id="ARBA00038039"/>
    </source>
</evidence>
<dbReference type="InterPro" id="IPR051415">
    <property type="entry name" value="LAAT-1"/>
</dbReference>
<dbReference type="Proteomes" id="UP000310689">
    <property type="component" value="Unassembled WGS sequence"/>
</dbReference>
<dbReference type="SMART" id="SM00679">
    <property type="entry name" value="CTNS"/>
    <property type="match status" value="2"/>
</dbReference>
<sequence>MNSHSEIFGYLSVLSWLCAQLPQVYKNHKLKTIEGLSVEFIITWLIGDLLNLLGCIYTNQLPFQVALSLWFILVDLALTGQYLQYRNYQDDRGRSTTRMITHRQTVSLSINRVSDRSASVKPPVTLKRSRRSQTHSVRRAENSRSRTFASLVALGLTVGVGAAPTLPLPSISAKGLVSDDLAIIIGKLSSWACVTFYLSSRMPQIYYNYQRKSVEGLSVFLFLFALLGNSFYTMSILSSPRFQQSHPQAMKYLLESLPFLIGSVGTIVFDVIILLQVQMYKDKPQNTSGERQPLLDS</sequence>
<protein>
    <recommendedName>
        <fullName evidence="10">Vacuolar amino acid transporter YPQ3</fullName>
    </recommendedName>
</protein>
<name>A0A4T0J8B9_WALIC</name>
<feature type="transmembrane region" description="Helical" evidence="7">
    <location>
        <begin position="219"/>
        <end position="237"/>
    </location>
</feature>
<organism evidence="8 9">
    <name type="scientific">Wallemia ichthyophaga</name>
    <dbReference type="NCBI Taxonomy" id="245174"/>
    <lineage>
        <taxon>Eukaryota</taxon>
        <taxon>Fungi</taxon>
        <taxon>Dikarya</taxon>
        <taxon>Basidiomycota</taxon>
        <taxon>Wallemiomycotina</taxon>
        <taxon>Wallemiomycetes</taxon>
        <taxon>Wallemiales</taxon>
        <taxon>Wallemiaceae</taxon>
        <taxon>Wallemia</taxon>
    </lineage>
</organism>
<dbReference type="GO" id="GO:0034488">
    <property type="term" value="P:basic amino acid transmembrane export from vacuole"/>
    <property type="evidence" value="ECO:0007669"/>
    <property type="project" value="TreeGrafter"/>
</dbReference>
<accession>A0A4T0J8B9</accession>
<evidence type="ECO:0000256" key="7">
    <source>
        <dbReference type="SAM" id="Phobius"/>
    </source>
</evidence>
<evidence type="ECO:0000256" key="4">
    <source>
        <dbReference type="ARBA" id="ARBA00023136"/>
    </source>
</evidence>
<dbReference type="PANTHER" id="PTHR16201:SF34">
    <property type="entry name" value="LYSOSOMAL AMINO ACID TRANSPORTER 1"/>
    <property type="match status" value="1"/>
</dbReference>
<keyword evidence="4 7" id="KW-0472">Membrane</keyword>
<dbReference type="GO" id="GO:0015174">
    <property type="term" value="F:basic amino acid transmembrane transporter activity"/>
    <property type="evidence" value="ECO:0007669"/>
    <property type="project" value="TreeGrafter"/>
</dbReference>
<dbReference type="GO" id="GO:0000329">
    <property type="term" value="C:fungal-type vacuole membrane"/>
    <property type="evidence" value="ECO:0007669"/>
    <property type="project" value="TreeGrafter"/>
</dbReference>
<evidence type="ECO:0000313" key="9">
    <source>
        <dbReference type="Proteomes" id="UP000310689"/>
    </source>
</evidence>
<evidence type="ECO:0000256" key="1">
    <source>
        <dbReference type="ARBA" id="ARBA00004141"/>
    </source>
</evidence>
<dbReference type="FunFam" id="1.20.1280.290:FF:000009">
    <property type="entry name" value="PQ loop repeat family protein"/>
    <property type="match status" value="1"/>
</dbReference>
<comment type="subcellular location">
    <subcellularLocation>
        <location evidence="1">Membrane</location>
        <topology evidence="1">Multi-pass membrane protein</topology>
    </subcellularLocation>
</comment>
<gene>
    <name evidence="8" type="ORF">E3P86_03632</name>
</gene>
<dbReference type="Pfam" id="PF04193">
    <property type="entry name" value="PQ-loop"/>
    <property type="match status" value="2"/>
</dbReference>
<dbReference type="Gene3D" id="1.20.1280.290">
    <property type="match status" value="2"/>
</dbReference>
<keyword evidence="3 7" id="KW-1133">Transmembrane helix</keyword>
<evidence type="ECO:0000256" key="3">
    <source>
        <dbReference type="ARBA" id="ARBA00022989"/>
    </source>
</evidence>
<evidence type="ECO:0008006" key="10">
    <source>
        <dbReference type="Google" id="ProtNLM"/>
    </source>
</evidence>
<dbReference type="EMBL" id="SPOI01000285">
    <property type="protein sequence ID" value="TIB29723.1"/>
    <property type="molecule type" value="Genomic_DNA"/>
</dbReference>
<dbReference type="AlphaFoldDB" id="A0A4T0J8B9"/>
<proteinExistence type="inferred from homology"/>
<feature type="transmembrane region" description="Helical" evidence="7">
    <location>
        <begin position="257"/>
        <end position="275"/>
    </location>
</feature>
<dbReference type="InterPro" id="IPR006603">
    <property type="entry name" value="PQ-loop_rpt"/>
</dbReference>
<dbReference type="OMA" id="NDRLEWI"/>
<reference evidence="8 9" key="1">
    <citation type="submission" date="2019-03" db="EMBL/GenBank/DDBJ databases">
        <title>Sequencing 23 genomes of Wallemia ichthyophaga.</title>
        <authorList>
            <person name="Gostincar C."/>
        </authorList>
    </citation>
    <scope>NUCLEOTIDE SEQUENCE [LARGE SCALE GENOMIC DNA]</scope>
    <source>
        <strain evidence="8 9">EXF-6200</strain>
    </source>
</reference>
<feature type="transmembrane region" description="Helical" evidence="7">
    <location>
        <begin position="37"/>
        <end position="59"/>
    </location>
</feature>
<evidence type="ECO:0000256" key="2">
    <source>
        <dbReference type="ARBA" id="ARBA00022692"/>
    </source>
</evidence>
<dbReference type="PANTHER" id="PTHR16201">
    <property type="entry name" value="SEVEN TRANSMEMBRANE PROTEIN 1-RELATED"/>
    <property type="match status" value="1"/>
</dbReference>
<evidence type="ECO:0000313" key="8">
    <source>
        <dbReference type="EMBL" id="TIB29723.1"/>
    </source>
</evidence>
<feature type="transmembrane region" description="Helical" evidence="7">
    <location>
        <begin position="181"/>
        <end position="198"/>
    </location>
</feature>
<keyword evidence="2 7" id="KW-0812">Transmembrane</keyword>
<evidence type="ECO:0000256" key="6">
    <source>
        <dbReference type="ARBA" id="ARBA00050768"/>
    </source>
</evidence>
<feature type="transmembrane region" description="Helical" evidence="7">
    <location>
        <begin position="65"/>
        <end position="85"/>
    </location>
</feature>